<reference evidence="3" key="1">
    <citation type="submission" date="2016-10" db="EMBL/GenBank/DDBJ databases">
        <authorList>
            <person name="Varghese N."/>
            <person name="Submissions S."/>
        </authorList>
    </citation>
    <scope>NUCLEOTIDE SEQUENCE [LARGE SCALE GENOMIC DNA]</scope>
    <source>
        <strain evidence="3">CGMCC 1.12402</strain>
    </source>
</reference>
<accession>A0A1I0R0B1</accession>
<name>A0A1I0R0B1_9BACT</name>
<keyword evidence="3" id="KW-1185">Reference proteome</keyword>
<evidence type="ECO:0000313" key="3">
    <source>
        <dbReference type="Proteomes" id="UP000199437"/>
    </source>
</evidence>
<dbReference type="EMBL" id="FOIR01000002">
    <property type="protein sequence ID" value="SEW33459.1"/>
    <property type="molecule type" value="Genomic_DNA"/>
</dbReference>
<keyword evidence="1" id="KW-0732">Signal</keyword>
<dbReference type="OrthoDB" id="978366at2"/>
<dbReference type="AlphaFoldDB" id="A0A1I0R0B1"/>
<feature type="chain" id="PRO_5011629301" evidence="1">
    <location>
        <begin position="20"/>
        <end position="540"/>
    </location>
</feature>
<sequence>MKNLRQLLVLLAIMLSTWACNISYFEDPSFADDVVTWDPTIAVSLGEIDYTIDQLFESLNDGGAQIGTNENDVVTVIYQQTLQAQDAAEFLQILDQNFGGSAPSNTTIVNAPVATTENVVEVFEYDISVNQGEEYDSLQFSEGSLAMGLNSTFDNPVDYTVTIRSLYDGTSVVVESGQLPPNSSQQWQFSLAGYMGYFHLDADGNPSRNKLVLEVDYTVSVPQGGSMEPTDAVDFELSILDAEFSQVFGDIGSKTLDTDSHQFELDFFATLGEGDLVFANPKVHLNFTNSFGFPIGVDFNDFVAVDQDGNLVHLEGDVIDDPSLVVGPTLQNIGNAETTSVVIDNTNSNIVDLLSIKPQRINVEMGAVSNPWYGPDQYNFIEEASELEVNVDIEIPFNMSFNQVVASELLSFSNADALDNAKRLLLRVMSENDMPIGGSVELQFLDDNENVLYVVDERPAFAGAPVGTDGRTTQSVSSTTDVEIDADAIDKIKESTQIRVLATLTTTNADQGTAVRFFEDYLLNIALAIQADVKLNSSGN</sequence>
<dbReference type="Proteomes" id="UP000199437">
    <property type="component" value="Unassembled WGS sequence"/>
</dbReference>
<dbReference type="RefSeq" id="WP_121505248.1">
    <property type="nucleotide sequence ID" value="NZ_FOIR01000002.1"/>
</dbReference>
<proteinExistence type="predicted"/>
<gene>
    <name evidence="2" type="ORF">SAMN05216290_3008</name>
</gene>
<protein>
    <submittedName>
        <fullName evidence="2">Uncharacterized protein</fullName>
    </submittedName>
</protein>
<organism evidence="2 3">
    <name type="scientific">Roseivirga pacifica</name>
    <dbReference type="NCBI Taxonomy" id="1267423"/>
    <lineage>
        <taxon>Bacteria</taxon>
        <taxon>Pseudomonadati</taxon>
        <taxon>Bacteroidota</taxon>
        <taxon>Cytophagia</taxon>
        <taxon>Cytophagales</taxon>
        <taxon>Roseivirgaceae</taxon>
        <taxon>Roseivirga</taxon>
    </lineage>
</organism>
<evidence type="ECO:0000256" key="1">
    <source>
        <dbReference type="SAM" id="SignalP"/>
    </source>
</evidence>
<feature type="signal peptide" evidence="1">
    <location>
        <begin position="1"/>
        <end position="19"/>
    </location>
</feature>
<evidence type="ECO:0000313" key="2">
    <source>
        <dbReference type="EMBL" id="SEW33459.1"/>
    </source>
</evidence>
<dbReference type="GeneID" id="99987690"/>
<dbReference type="STRING" id="1267423.SAMN05216290_3008"/>